<dbReference type="InterPro" id="IPR044068">
    <property type="entry name" value="CB"/>
</dbReference>
<dbReference type="InterPro" id="IPR002104">
    <property type="entry name" value="Integrase_catalytic"/>
</dbReference>
<dbReference type="CDD" id="cd00397">
    <property type="entry name" value="DNA_BRE_C"/>
    <property type="match status" value="1"/>
</dbReference>
<keyword evidence="2" id="KW-0233">DNA recombination</keyword>
<reference evidence="8" key="1">
    <citation type="journal article" date="2019" name="Int. J. Syst. Evol. Microbiol.">
        <title>The Global Catalogue of Microorganisms (GCM) 10K type strain sequencing project: providing services to taxonomists for standard genome sequencing and annotation.</title>
        <authorList>
            <consortium name="The Broad Institute Genomics Platform"/>
            <consortium name="The Broad Institute Genome Sequencing Center for Infectious Disease"/>
            <person name="Wu L."/>
            <person name="Ma J."/>
        </authorList>
    </citation>
    <scope>NUCLEOTIDE SEQUENCE [LARGE SCALE GENOMIC DNA]</scope>
    <source>
        <strain evidence="8">JCM 19129</strain>
    </source>
</reference>
<proteinExistence type="predicted"/>
<comment type="caution">
    <text evidence="7">The sequence shown here is derived from an EMBL/GenBank/DDBJ whole genome shotgun (WGS) entry which is preliminary data.</text>
</comment>
<evidence type="ECO:0000256" key="2">
    <source>
        <dbReference type="ARBA" id="ARBA00023172"/>
    </source>
</evidence>
<keyword evidence="8" id="KW-1185">Reference proteome</keyword>
<dbReference type="PROSITE" id="PS51900">
    <property type="entry name" value="CB"/>
    <property type="match status" value="1"/>
</dbReference>
<dbReference type="PROSITE" id="PS51898">
    <property type="entry name" value="TYR_RECOMBINASE"/>
    <property type="match status" value="1"/>
</dbReference>
<dbReference type="EMBL" id="BAABLW010000007">
    <property type="protein sequence ID" value="GAA4923603.1"/>
    <property type="molecule type" value="Genomic_DNA"/>
</dbReference>
<dbReference type="Proteomes" id="UP001500368">
    <property type="component" value="Unassembled WGS sequence"/>
</dbReference>
<evidence type="ECO:0000256" key="1">
    <source>
        <dbReference type="ARBA" id="ARBA00023125"/>
    </source>
</evidence>
<dbReference type="InterPro" id="IPR011010">
    <property type="entry name" value="DNA_brk_join_enz"/>
</dbReference>
<evidence type="ECO:0000313" key="7">
    <source>
        <dbReference type="EMBL" id="GAA4923603.1"/>
    </source>
</evidence>
<feature type="region of interest" description="Disordered" evidence="4">
    <location>
        <begin position="1"/>
        <end position="20"/>
    </location>
</feature>
<sequence length="333" mass="36655">MSKFSQRIPRKDSGSGKSSNVVIPLRQRVASIAGMDNSGKPKPIPLMWQPDYDAWQSWLIAAGKSRGTVKMRGNQLARLARGFVDRNPWSLTLDELTQWIAEQGWAADTLRGHRAAFRSFYSWGMATGRTQLNPTEGLPSARAPRPIPRPAPEDVTEQAIAEADERGRAMIIAGRYGGLRSCEIARIHINDFVEDLDGWSLVAHGKGNKERMVPLDDDIAEMLIRRCRENGGWCFPGRVEGHLSPAYVSKLLSRALGPDWTGHTLRHRYGSAAYAGTRDIRAVQELLGHASPSTTQIYTAVPSGALRKAAKAARLARHNSSPFPHHQNLAAAA</sequence>
<feature type="domain" description="Core-binding (CB)" evidence="6">
    <location>
        <begin position="46"/>
        <end position="125"/>
    </location>
</feature>
<dbReference type="InterPro" id="IPR050090">
    <property type="entry name" value="Tyrosine_recombinase_XerCD"/>
</dbReference>
<dbReference type="InterPro" id="IPR013762">
    <property type="entry name" value="Integrase-like_cat_sf"/>
</dbReference>
<feature type="region of interest" description="Disordered" evidence="4">
    <location>
        <begin position="132"/>
        <end position="154"/>
    </location>
</feature>
<evidence type="ECO:0000256" key="3">
    <source>
        <dbReference type="PROSITE-ProRule" id="PRU01248"/>
    </source>
</evidence>
<dbReference type="Pfam" id="PF00589">
    <property type="entry name" value="Phage_integrase"/>
    <property type="match status" value="1"/>
</dbReference>
<dbReference type="PANTHER" id="PTHR30349">
    <property type="entry name" value="PHAGE INTEGRASE-RELATED"/>
    <property type="match status" value="1"/>
</dbReference>
<dbReference type="PANTHER" id="PTHR30349:SF64">
    <property type="entry name" value="PROPHAGE INTEGRASE INTD-RELATED"/>
    <property type="match status" value="1"/>
</dbReference>
<accession>A0ABP9G074</accession>
<evidence type="ECO:0000259" key="5">
    <source>
        <dbReference type="PROSITE" id="PS51898"/>
    </source>
</evidence>
<feature type="domain" description="Tyr recombinase" evidence="5">
    <location>
        <begin position="146"/>
        <end position="311"/>
    </location>
</feature>
<dbReference type="Gene3D" id="1.10.443.10">
    <property type="entry name" value="Intergrase catalytic core"/>
    <property type="match status" value="1"/>
</dbReference>
<evidence type="ECO:0000313" key="8">
    <source>
        <dbReference type="Proteomes" id="UP001500368"/>
    </source>
</evidence>
<keyword evidence="1 3" id="KW-0238">DNA-binding</keyword>
<gene>
    <name evidence="7" type="ORF">GCM10025790_20930</name>
</gene>
<protein>
    <submittedName>
        <fullName evidence="7">Tyrosine-type recombinase/integrase</fullName>
    </submittedName>
</protein>
<name>A0ABP9G074_9MICC</name>
<evidence type="ECO:0000259" key="6">
    <source>
        <dbReference type="PROSITE" id="PS51900"/>
    </source>
</evidence>
<evidence type="ECO:0000256" key="4">
    <source>
        <dbReference type="SAM" id="MobiDB-lite"/>
    </source>
</evidence>
<dbReference type="SUPFAM" id="SSF56349">
    <property type="entry name" value="DNA breaking-rejoining enzymes"/>
    <property type="match status" value="1"/>
</dbReference>
<organism evidence="7 8">
    <name type="scientific">Nesterenkonia rhizosphaerae</name>
    <dbReference type="NCBI Taxonomy" id="1348272"/>
    <lineage>
        <taxon>Bacteria</taxon>
        <taxon>Bacillati</taxon>
        <taxon>Actinomycetota</taxon>
        <taxon>Actinomycetes</taxon>
        <taxon>Micrococcales</taxon>
        <taxon>Micrococcaceae</taxon>
        <taxon>Nesterenkonia</taxon>
    </lineage>
</organism>